<gene>
    <name evidence="2" type="ORF">GCM10023196_073010</name>
</gene>
<organism evidence="2 3">
    <name type="scientific">Actinoallomurus vinaceus</name>
    <dbReference type="NCBI Taxonomy" id="1080074"/>
    <lineage>
        <taxon>Bacteria</taxon>
        <taxon>Bacillati</taxon>
        <taxon>Actinomycetota</taxon>
        <taxon>Actinomycetes</taxon>
        <taxon>Streptosporangiales</taxon>
        <taxon>Thermomonosporaceae</taxon>
        <taxon>Actinoallomurus</taxon>
    </lineage>
</organism>
<protein>
    <submittedName>
        <fullName evidence="2">Uncharacterized protein</fullName>
    </submittedName>
</protein>
<sequence>MTDAAGGRVRRAESSRFAPGGHAATAAAPNTEDVILTDTGASPLTAGARPDGHRILAWIRALGAVLLPTLPSAQDLPPETADAASYITGTKSLVVDAGWTVIDGRFDPGR</sequence>
<evidence type="ECO:0000313" key="3">
    <source>
        <dbReference type="Proteomes" id="UP001501442"/>
    </source>
</evidence>
<feature type="region of interest" description="Disordered" evidence="1">
    <location>
        <begin position="1"/>
        <end position="31"/>
    </location>
</feature>
<evidence type="ECO:0000313" key="2">
    <source>
        <dbReference type="EMBL" id="GAA4633836.1"/>
    </source>
</evidence>
<proteinExistence type="predicted"/>
<keyword evidence="3" id="KW-1185">Reference proteome</keyword>
<comment type="caution">
    <text evidence="2">The sequence shown here is derived from an EMBL/GenBank/DDBJ whole genome shotgun (WGS) entry which is preliminary data.</text>
</comment>
<name>A0ABP8UK71_9ACTN</name>
<feature type="compositionally biased region" description="Low complexity" evidence="1">
    <location>
        <begin position="18"/>
        <end position="29"/>
    </location>
</feature>
<dbReference type="Proteomes" id="UP001501442">
    <property type="component" value="Unassembled WGS sequence"/>
</dbReference>
<accession>A0ABP8UK71</accession>
<dbReference type="EMBL" id="BAABHK010000012">
    <property type="protein sequence ID" value="GAA4633836.1"/>
    <property type="molecule type" value="Genomic_DNA"/>
</dbReference>
<evidence type="ECO:0000256" key="1">
    <source>
        <dbReference type="SAM" id="MobiDB-lite"/>
    </source>
</evidence>
<reference evidence="3" key="1">
    <citation type="journal article" date="2019" name="Int. J. Syst. Evol. Microbiol.">
        <title>The Global Catalogue of Microorganisms (GCM) 10K type strain sequencing project: providing services to taxonomists for standard genome sequencing and annotation.</title>
        <authorList>
            <consortium name="The Broad Institute Genomics Platform"/>
            <consortium name="The Broad Institute Genome Sequencing Center for Infectious Disease"/>
            <person name="Wu L."/>
            <person name="Ma J."/>
        </authorList>
    </citation>
    <scope>NUCLEOTIDE SEQUENCE [LARGE SCALE GENOMIC DNA]</scope>
    <source>
        <strain evidence="3">JCM 17939</strain>
    </source>
</reference>